<sequence>MVRAIPDFSRPGVEFRRVLNISEQPGGLAQCTCLLQTHFASDWAKVDAVACCEPGDCAFASALASRVDVLLTLIHEAGKLTLPTVSIMKFPSHISSSTSDE</sequence>
<dbReference type="EMBL" id="BPPX01000054">
    <property type="protein sequence ID" value="GJC90472.1"/>
    <property type="molecule type" value="Genomic_DNA"/>
</dbReference>
<accession>A0AA37H0I4</accession>
<evidence type="ECO:0000313" key="2">
    <source>
        <dbReference type="Proteomes" id="UP001055172"/>
    </source>
</evidence>
<dbReference type="GO" id="GO:0016757">
    <property type="term" value="F:glycosyltransferase activity"/>
    <property type="evidence" value="ECO:0007669"/>
    <property type="project" value="UniProtKB-KW"/>
</dbReference>
<reference evidence="1 2" key="1">
    <citation type="submission" date="2021-07" db="EMBL/GenBank/DDBJ databases">
        <title>Genome data of Colletotrichum spaethianum.</title>
        <authorList>
            <person name="Utami Y.D."/>
            <person name="Hiruma K."/>
        </authorList>
    </citation>
    <scope>NUCLEOTIDE SEQUENCE [LARGE SCALE GENOMIC DNA]</scope>
    <source>
        <strain evidence="1 2">MAFF 242679</strain>
    </source>
</reference>
<proteinExistence type="predicted"/>
<dbReference type="Proteomes" id="UP001055172">
    <property type="component" value="Unassembled WGS sequence"/>
</dbReference>
<keyword evidence="2" id="KW-1185">Reference proteome</keyword>
<dbReference type="Gene3D" id="3.40.50.2020">
    <property type="match status" value="1"/>
</dbReference>
<gene>
    <name evidence="1" type="ORF">ColLi_13310</name>
</gene>
<dbReference type="InterPro" id="IPR029057">
    <property type="entry name" value="PRTase-like"/>
</dbReference>
<protein>
    <submittedName>
        <fullName evidence="1">Adenine phosphoribosyltransferase</fullName>
    </submittedName>
</protein>
<keyword evidence="1" id="KW-0328">Glycosyltransferase</keyword>
<evidence type="ECO:0000313" key="1">
    <source>
        <dbReference type="EMBL" id="GJC90472.1"/>
    </source>
</evidence>
<name>A0AA37H0I4_9PEZI</name>
<dbReference type="AlphaFoldDB" id="A0AA37H0I4"/>
<keyword evidence="1" id="KW-0808">Transferase</keyword>
<dbReference type="SUPFAM" id="SSF53271">
    <property type="entry name" value="PRTase-like"/>
    <property type="match status" value="1"/>
</dbReference>
<organism evidence="1 2">
    <name type="scientific">Colletotrichum liriopes</name>
    <dbReference type="NCBI Taxonomy" id="708192"/>
    <lineage>
        <taxon>Eukaryota</taxon>
        <taxon>Fungi</taxon>
        <taxon>Dikarya</taxon>
        <taxon>Ascomycota</taxon>
        <taxon>Pezizomycotina</taxon>
        <taxon>Sordariomycetes</taxon>
        <taxon>Hypocreomycetidae</taxon>
        <taxon>Glomerellales</taxon>
        <taxon>Glomerellaceae</taxon>
        <taxon>Colletotrichum</taxon>
        <taxon>Colletotrichum spaethianum species complex</taxon>
    </lineage>
</organism>
<comment type="caution">
    <text evidence="1">The sequence shown here is derived from an EMBL/GenBank/DDBJ whole genome shotgun (WGS) entry which is preliminary data.</text>
</comment>